<name>A0AA41WTX3_9RALS</name>
<evidence type="ECO:0000313" key="8">
    <source>
        <dbReference type="Proteomes" id="UP001162793"/>
    </source>
</evidence>
<dbReference type="SUPFAM" id="SSF144091">
    <property type="entry name" value="Rhomboid-like"/>
    <property type="match status" value="1"/>
</dbReference>
<organism evidence="7 8">
    <name type="scientific">Ralstonia chuxiongensis</name>
    <dbReference type="NCBI Taxonomy" id="2957504"/>
    <lineage>
        <taxon>Bacteria</taxon>
        <taxon>Pseudomonadati</taxon>
        <taxon>Pseudomonadota</taxon>
        <taxon>Betaproteobacteria</taxon>
        <taxon>Burkholderiales</taxon>
        <taxon>Burkholderiaceae</taxon>
        <taxon>Ralstonia</taxon>
    </lineage>
</organism>
<feature type="transmembrane region" description="Helical" evidence="5">
    <location>
        <begin position="38"/>
        <end position="57"/>
    </location>
</feature>
<protein>
    <submittedName>
        <fullName evidence="7">Rhombosortase</fullName>
        <ecNumber evidence="7">3.4.21.-</ecNumber>
    </submittedName>
</protein>
<evidence type="ECO:0000256" key="5">
    <source>
        <dbReference type="SAM" id="Phobius"/>
    </source>
</evidence>
<dbReference type="EMBL" id="JAMYWC010000003">
    <property type="protein sequence ID" value="MCP1172764.1"/>
    <property type="molecule type" value="Genomic_DNA"/>
</dbReference>
<dbReference type="RefSeq" id="WP_253536643.1">
    <property type="nucleotide sequence ID" value="NZ_JAMYWC010000003.1"/>
</dbReference>
<evidence type="ECO:0000259" key="6">
    <source>
        <dbReference type="Pfam" id="PF01694"/>
    </source>
</evidence>
<keyword evidence="7" id="KW-0378">Hydrolase</keyword>
<evidence type="ECO:0000256" key="4">
    <source>
        <dbReference type="ARBA" id="ARBA00023136"/>
    </source>
</evidence>
<dbReference type="Pfam" id="PF01694">
    <property type="entry name" value="Rhomboid"/>
    <property type="match status" value="1"/>
</dbReference>
<dbReference type="InterPro" id="IPR035952">
    <property type="entry name" value="Rhomboid-like_sf"/>
</dbReference>
<keyword evidence="8" id="KW-1185">Reference proteome</keyword>
<keyword evidence="4 5" id="KW-0472">Membrane</keyword>
<feature type="domain" description="Peptidase S54 rhomboid" evidence="6">
    <location>
        <begin position="25"/>
        <end position="161"/>
    </location>
</feature>
<gene>
    <name evidence="7" type="primary">rrtA</name>
    <name evidence="7" type="ORF">NKG59_10375</name>
</gene>
<dbReference type="NCBIfam" id="TIGR03902">
    <property type="entry name" value="rhom_GG_sort"/>
    <property type="match status" value="1"/>
</dbReference>
<accession>A0AA41WTX3</accession>
<keyword evidence="2 5" id="KW-0812">Transmembrane</keyword>
<dbReference type="GO" id="GO:0004252">
    <property type="term" value="F:serine-type endopeptidase activity"/>
    <property type="evidence" value="ECO:0007669"/>
    <property type="project" value="InterPro"/>
</dbReference>
<dbReference type="Gene3D" id="1.20.1540.10">
    <property type="entry name" value="Rhomboid-like"/>
    <property type="match status" value="1"/>
</dbReference>
<sequence>MLALQAGGATVADALRYERASIASGEVWRLVSGHFVHFTWAHCLLNVGGLVVLAVILPASLCVWRCCLWLAASIGFVLFFALPGLQHYAGFSGIAYGLAVMALLPTARDEPIAAVVLLAFVARALWQCLGPGNADAMVWLGAPPLAAAHLAGLAAGALLLRIQRPTSA</sequence>
<dbReference type="InterPro" id="IPR023826">
    <property type="entry name" value="Rhom-like_SP_proteobac"/>
</dbReference>
<comment type="subcellular location">
    <subcellularLocation>
        <location evidence="1">Membrane</location>
        <topology evidence="1">Multi-pass membrane protein</topology>
    </subcellularLocation>
</comment>
<evidence type="ECO:0000256" key="2">
    <source>
        <dbReference type="ARBA" id="ARBA00022692"/>
    </source>
</evidence>
<reference evidence="8" key="1">
    <citation type="journal article" date="2023" name="Front. Microbiol.">
        <title>Ralstonia chuxiongensis sp. nov., Ralstonia mojiangensis sp. nov., and Ralstonia soli sp. nov., isolated from tobacco fields, are three novel species in the family Burkholderiaceae.</title>
        <authorList>
            <person name="Lu C.H."/>
            <person name="Zhang Y.Y."/>
            <person name="Jiang N."/>
            <person name="Chen W."/>
            <person name="Shao X."/>
            <person name="Zhao Z.M."/>
            <person name="Lu W.L."/>
            <person name="Hu X."/>
            <person name="Xi Y.X."/>
            <person name="Zou S.Y."/>
            <person name="Wei Q.J."/>
            <person name="Lin Z.L."/>
            <person name="Gong L."/>
            <person name="Gai X.T."/>
            <person name="Zhang L.Q."/>
            <person name="Li J.Y."/>
            <person name="Jin Y."/>
            <person name="Xia Z.Y."/>
        </authorList>
    </citation>
    <scope>NUCLEOTIDE SEQUENCE [LARGE SCALE GENOMIC DNA]</scope>
    <source>
        <strain evidence="8">21YRMH01-3</strain>
    </source>
</reference>
<dbReference type="EC" id="3.4.21.-" evidence="7"/>
<proteinExistence type="predicted"/>
<feature type="transmembrane region" description="Helical" evidence="5">
    <location>
        <begin position="62"/>
        <end position="82"/>
    </location>
</feature>
<dbReference type="GO" id="GO:0016020">
    <property type="term" value="C:membrane"/>
    <property type="evidence" value="ECO:0007669"/>
    <property type="project" value="UniProtKB-SubCell"/>
</dbReference>
<dbReference type="InterPro" id="IPR022764">
    <property type="entry name" value="Peptidase_S54_rhomboid_dom"/>
</dbReference>
<keyword evidence="3 5" id="KW-1133">Transmembrane helix</keyword>
<dbReference type="AlphaFoldDB" id="A0AA41WTX3"/>
<evidence type="ECO:0000313" key="7">
    <source>
        <dbReference type="EMBL" id="MCP1172764.1"/>
    </source>
</evidence>
<evidence type="ECO:0000256" key="3">
    <source>
        <dbReference type="ARBA" id="ARBA00022989"/>
    </source>
</evidence>
<dbReference type="Proteomes" id="UP001162793">
    <property type="component" value="Unassembled WGS sequence"/>
</dbReference>
<evidence type="ECO:0000256" key="1">
    <source>
        <dbReference type="ARBA" id="ARBA00004141"/>
    </source>
</evidence>
<feature type="transmembrane region" description="Helical" evidence="5">
    <location>
        <begin position="138"/>
        <end position="160"/>
    </location>
</feature>
<comment type="caution">
    <text evidence="7">The sequence shown here is derived from an EMBL/GenBank/DDBJ whole genome shotgun (WGS) entry which is preliminary data.</text>
</comment>